<feature type="domain" description="Sialate O-acetylesterase" evidence="3">
    <location>
        <begin position="107"/>
        <end position="219"/>
    </location>
</feature>
<dbReference type="Proteomes" id="UP000346198">
    <property type="component" value="Unassembled WGS sequence"/>
</dbReference>
<dbReference type="InterPro" id="IPR036514">
    <property type="entry name" value="SGNH_hydro_sf"/>
</dbReference>
<dbReference type="Pfam" id="PF03629">
    <property type="entry name" value="SASA"/>
    <property type="match status" value="2"/>
</dbReference>
<evidence type="ECO:0000256" key="1">
    <source>
        <dbReference type="ARBA" id="ARBA00022801"/>
    </source>
</evidence>
<dbReference type="AlphaFoldDB" id="A0A6C2URN3"/>
<dbReference type="InterPro" id="IPR005181">
    <property type="entry name" value="SASA"/>
</dbReference>
<gene>
    <name evidence="4" type="ORF">SCARR_03967</name>
</gene>
<dbReference type="GO" id="GO:0001681">
    <property type="term" value="F:sialate O-acetylesterase activity"/>
    <property type="evidence" value="ECO:0007669"/>
    <property type="project" value="InterPro"/>
</dbReference>
<name>A0A6C2URN3_9BACT</name>
<dbReference type="EMBL" id="CAAHFH010000002">
    <property type="protein sequence ID" value="VGO21887.1"/>
    <property type="molecule type" value="Genomic_DNA"/>
</dbReference>
<reference evidence="4 5" key="1">
    <citation type="submission" date="2019-04" db="EMBL/GenBank/DDBJ databases">
        <authorList>
            <person name="Van Vliet M D."/>
        </authorList>
    </citation>
    <scope>NUCLEOTIDE SEQUENCE [LARGE SCALE GENOMIC DNA]</scope>
    <source>
        <strain evidence="4 5">F21</strain>
    </source>
</reference>
<evidence type="ECO:0000313" key="5">
    <source>
        <dbReference type="Proteomes" id="UP000346198"/>
    </source>
</evidence>
<dbReference type="PANTHER" id="PTHR22901">
    <property type="entry name" value="SIALATE O-ACETYLESTERASE"/>
    <property type="match status" value="1"/>
</dbReference>
<dbReference type="SUPFAM" id="SSF52266">
    <property type="entry name" value="SGNH hydrolase"/>
    <property type="match status" value="1"/>
</dbReference>
<dbReference type="RefSeq" id="WP_136063319.1">
    <property type="nucleotide sequence ID" value="NZ_CAAHFH010000002.1"/>
</dbReference>
<feature type="signal peptide" evidence="2">
    <location>
        <begin position="1"/>
        <end position="21"/>
    </location>
</feature>
<proteinExistence type="predicted"/>
<dbReference type="GO" id="GO:0005975">
    <property type="term" value="P:carbohydrate metabolic process"/>
    <property type="evidence" value="ECO:0007669"/>
    <property type="project" value="TreeGrafter"/>
</dbReference>
<feature type="chain" id="PRO_5025569109" description="Sialate O-acetylesterase domain-containing protein" evidence="2">
    <location>
        <begin position="22"/>
        <end position="532"/>
    </location>
</feature>
<dbReference type="InterPro" id="IPR039329">
    <property type="entry name" value="SIAE"/>
</dbReference>
<keyword evidence="5" id="KW-1185">Reference proteome</keyword>
<dbReference type="PANTHER" id="PTHR22901:SF0">
    <property type="entry name" value="SIALATE O-ACETYLESTERASE"/>
    <property type="match status" value="1"/>
</dbReference>
<evidence type="ECO:0000256" key="2">
    <source>
        <dbReference type="SAM" id="SignalP"/>
    </source>
</evidence>
<dbReference type="Gene3D" id="3.40.50.1110">
    <property type="entry name" value="SGNH hydrolase"/>
    <property type="match status" value="1"/>
</dbReference>
<evidence type="ECO:0000259" key="3">
    <source>
        <dbReference type="Pfam" id="PF03629"/>
    </source>
</evidence>
<accession>A0A6C2URN3</accession>
<organism evidence="4 5">
    <name type="scientific">Pontiella sulfatireligans</name>
    <dbReference type="NCBI Taxonomy" id="2750658"/>
    <lineage>
        <taxon>Bacteria</taxon>
        <taxon>Pseudomonadati</taxon>
        <taxon>Kiritimatiellota</taxon>
        <taxon>Kiritimatiellia</taxon>
        <taxon>Kiritimatiellales</taxon>
        <taxon>Pontiellaceae</taxon>
        <taxon>Pontiella</taxon>
    </lineage>
</organism>
<feature type="domain" description="Sialate O-acetylesterase" evidence="3">
    <location>
        <begin position="295"/>
        <end position="414"/>
    </location>
</feature>
<sequence length="532" mass="59197">MKNKQRILLLFVFGMVVSAFSALKPAPLFGDNAILQQGLPVPVWGTDTPGSTVTVSFAHQEKSVTADVDGHWEIRLAPMAASTKPRILKISSSSGNSAEFKNILIGEVWLASGQSNMAFSMKMFAKRNAVAGKIKADLMAAKLPEIRLVKVSLQAYDGQVERANNGWSQCSPETADGFSATSFYFARALHRDRKVPVGIILCAWSGSAIQTWLPKEAFLADPALNEIMSQYRTQYARFTPAEYEAEYRRIAELNRLYDAKIRNNIPRGERGPRPKYPLGPKCQTRPAAHYDVMLKKQVPYAIKGVIWYQGETDANNFDFSKGGPSLYRNQFSAMIRGWRKDWNSDLPFLFVQLPNWKGKLLDGNEAYQGWAELRDSQMNVFRSLPKMGMAVTIGLGVTEDIHPSQKEAVGERLALCAEKVAYGTEERYASGPVALSHREEGNKIAISFCFCEGDLVLNHSTNEFLICGADKLFVPAQTSLQGSELMVWSDLIAEPVAVRYAWENNAHPVLFDSRGLPASPFRTDSFKLTSQN</sequence>
<keyword evidence="1" id="KW-0378">Hydrolase</keyword>
<protein>
    <recommendedName>
        <fullName evidence="3">Sialate O-acetylesterase domain-containing protein</fullName>
    </recommendedName>
</protein>
<evidence type="ECO:0000313" key="4">
    <source>
        <dbReference type="EMBL" id="VGO21887.1"/>
    </source>
</evidence>
<keyword evidence="2" id="KW-0732">Signal</keyword>